<reference evidence="1" key="1">
    <citation type="submission" date="2018-11" db="EMBL/GenBank/DDBJ databases">
        <authorList>
            <consortium name="Genoscope - CEA"/>
            <person name="William W."/>
        </authorList>
    </citation>
    <scope>NUCLEOTIDE SEQUENCE</scope>
</reference>
<accession>A0A3P6HD25</accession>
<sequence length="56" mass="6258">MREDITFVFLPFQKRLFSATASFVASSLTAETLALRNAMISALQCWINALLIFSDS</sequence>
<evidence type="ECO:0000313" key="1">
    <source>
        <dbReference type="EMBL" id="VDD63829.1"/>
    </source>
</evidence>
<dbReference type="EMBL" id="LR031880">
    <property type="protein sequence ID" value="VDD63829.1"/>
    <property type="molecule type" value="Genomic_DNA"/>
</dbReference>
<gene>
    <name evidence="1" type="ORF">BOLC6T39282H</name>
</gene>
<protein>
    <submittedName>
        <fullName evidence="1">Uncharacterized protein</fullName>
    </submittedName>
</protein>
<organism evidence="1">
    <name type="scientific">Brassica oleracea</name>
    <name type="common">Wild cabbage</name>
    <dbReference type="NCBI Taxonomy" id="3712"/>
    <lineage>
        <taxon>Eukaryota</taxon>
        <taxon>Viridiplantae</taxon>
        <taxon>Streptophyta</taxon>
        <taxon>Embryophyta</taxon>
        <taxon>Tracheophyta</taxon>
        <taxon>Spermatophyta</taxon>
        <taxon>Magnoliopsida</taxon>
        <taxon>eudicotyledons</taxon>
        <taxon>Gunneridae</taxon>
        <taxon>Pentapetalae</taxon>
        <taxon>rosids</taxon>
        <taxon>malvids</taxon>
        <taxon>Brassicales</taxon>
        <taxon>Brassicaceae</taxon>
        <taxon>Brassiceae</taxon>
        <taxon>Brassica</taxon>
    </lineage>
</organism>
<dbReference type="AlphaFoldDB" id="A0A3P6HD25"/>
<proteinExistence type="predicted"/>
<name>A0A3P6HD25_BRAOL</name>